<dbReference type="Proteomes" id="UP001444661">
    <property type="component" value="Unassembled WGS sequence"/>
</dbReference>
<accession>A0ABR1T5R5</accession>
<dbReference type="EMBL" id="JAQQWK010000005">
    <property type="protein sequence ID" value="KAK8041936.1"/>
    <property type="molecule type" value="Genomic_DNA"/>
</dbReference>
<comment type="caution">
    <text evidence="2">The sequence shown here is derived from an EMBL/GenBank/DDBJ whole genome shotgun (WGS) entry which is preliminary data.</text>
</comment>
<evidence type="ECO:0000256" key="1">
    <source>
        <dbReference type="SAM" id="MobiDB-lite"/>
    </source>
</evidence>
<protein>
    <submittedName>
        <fullName evidence="2">Uncharacterized protein</fullName>
    </submittedName>
</protein>
<reference evidence="2 3" key="1">
    <citation type="submission" date="2023-01" db="EMBL/GenBank/DDBJ databases">
        <title>Analysis of 21 Apiospora genomes using comparative genomics revels a genus with tremendous synthesis potential of carbohydrate active enzymes and secondary metabolites.</title>
        <authorList>
            <person name="Sorensen T."/>
        </authorList>
    </citation>
    <scope>NUCLEOTIDE SEQUENCE [LARGE SCALE GENOMIC DNA]</scope>
    <source>
        <strain evidence="2 3">CBS 33761</strain>
    </source>
</reference>
<gene>
    <name evidence="2" type="ORF">PG993_006459</name>
</gene>
<sequence length="71" mass="7590">MALTPERFEVPVGLSSLIQLRPSRGTSSSSSPAAVPTRLSPEARPEMTRLSRLLELPDTGYGPGGVCVYVF</sequence>
<proteinExistence type="predicted"/>
<evidence type="ECO:0000313" key="2">
    <source>
        <dbReference type="EMBL" id="KAK8041936.1"/>
    </source>
</evidence>
<organism evidence="2 3">
    <name type="scientific">Apiospora rasikravindrae</name>
    <dbReference type="NCBI Taxonomy" id="990691"/>
    <lineage>
        <taxon>Eukaryota</taxon>
        <taxon>Fungi</taxon>
        <taxon>Dikarya</taxon>
        <taxon>Ascomycota</taxon>
        <taxon>Pezizomycotina</taxon>
        <taxon>Sordariomycetes</taxon>
        <taxon>Xylariomycetidae</taxon>
        <taxon>Amphisphaeriales</taxon>
        <taxon>Apiosporaceae</taxon>
        <taxon>Apiospora</taxon>
    </lineage>
</organism>
<evidence type="ECO:0000313" key="3">
    <source>
        <dbReference type="Proteomes" id="UP001444661"/>
    </source>
</evidence>
<name>A0ABR1T5R5_9PEZI</name>
<feature type="region of interest" description="Disordered" evidence="1">
    <location>
        <begin position="21"/>
        <end position="44"/>
    </location>
</feature>
<keyword evidence="3" id="KW-1185">Reference proteome</keyword>